<comment type="pathway">
    <text evidence="3">Cofactor biosynthesis; coenzyme A biosynthesis; CoA from (R)-pantothenate: step 5/5.</text>
</comment>
<keyword evidence="3" id="KW-0173">Coenzyme A biosynthesis</keyword>
<evidence type="ECO:0000256" key="4">
    <source>
        <dbReference type="NCBIfam" id="TIGR00152"/>
    </source>
</evidence>
<keyword evidence="2 3" id="KW-0067">ATP-binding</keyword>
<dbReference type="CDD" id="cd02022">
    <property type="entry name" value="DPCK"/>
    <property type="match status" value="1"/>
</dbReference>
<dbReference type="EMBL" id="JABZEC010000006">
    <property type="protein sequence ID" value="NVY96890.1"/>
    <property type="molecule type" value="Genomic_DNA"/>
</dbReference>
<dbReference type="GO" id="GO:0005524">
    <property type="term" value="F:ATP binding"/>
    <property type="evidence" value="ECO:0007669"/>
    <property type="project" value="UniProtKB-UniRule"/>
</dbReference>
<keyword evidence="3 5" id="KW-0418">Kinase</keyword>
<protein>
    <recommendedName>
        <fullName evidence="3 4">Dephospho-CoA kinase</fullName>
        <ecNumber evidence="3 4">2.7.1.24</ecNumber>
    </recommendedName>
    <alternativeName>
        <fullName evidence="3">Dephosphocoenzyme A kinase</fullName>
    </alternativeName>
</protein>
<dbReference type="AlphaFoldDB" id="A0A850R3E9"/>
<dbReference type="InterPro" id="IPR027417">
    <property type="entry name" value="P-loop_NTPase"/>
</dbReference>
<comment type="catalytic activity">
    <reaction evidence="3">
        <text>3'-dephospho-CoA + ATP = ADP + CoA + H(+)</text>
        <dbReference type="Rhea" id="RHEA:18245"/>
        <dbReference type="ChEBI" id="CHEBI:15378"/>
        <dbReference type="ChEBI" id="CHEBI:30616"/>
        <dbReference type="ChEBI" id="CHEBI:57287"/>
        <dbReference type="ChEBI" id="CHEBI:57328"/>
        <dbReference type="ChEBI" id="CHEBI:456216"/>
        <dbReference type="EC" id="2.7.1.24"/>
    </reaction>
</comment>
<dbReference type="SUPFAM" id="SSF52540">
    <property type="entry name" value="P-loop containing nucleoside triphosphate hydrolases"/>
    <property type="match status" value="1"/>
</dbReference>
<evidence type="ECO:0000256" key="2">
    <source>
        <dbReference type="ARBA" id="ARBA00022840"/>
    </source>
</evidence>
<dbReference type="GO" id="GO:0015937">
    <property type="term" value="P:coenzyme A biosynthetic process"/>
    <property type="evidence" value="ECO:0007669"/>
    <property type="project" value="UniProtKB-UniRule"/>
</dbReference>
<evidence type="ECO:0000256" key="3">
    <source>
        <dbReference type="HAMAP-Rule" id="MF_00376"/>
    </source>
</evidence>
<dbReference type="EC" id="2.7.1.24" evidence="3 4"/>
<dbReference type="RefSeq" id="WP_176943052.1">
    <property type="nucleotide sequence ID" value="NZ_JABZEC010000006.1"/>
</dbReference>
<dbReference type="InterPro" id="IPR001977">
    <property type="entry name" value="Depp_CoAkinase"/>
</dbReference>
<dbReference type="Gene3D" id="3.40.50.300">
    <property type="entry name" value="P-loop containing nucleotide triphosphate hydrolases"/>
    <property type="match status" value="1"/>
</dbReference>
<dbReference type="Pfam" id="PF01121">
    <property type="entry name" value="CoaE"/>
    <property type="match status" value="1"/>
</dbReference>
<dbReference type="PROSITE" id="PS51219">
    <property type="entry name" value="DPCK"/>
    <property type="match status" value="1"/>
</dbReference>
<organism evidence="5 6">
    <name type="scientific">Bombilactobacillus apium</name>
    <dbReference type="NCBI Taxonomy" id="2675299"/>
    <lineage>
        <taxon>Bacteria</taxon>
        <taxon>Bacillati</taxon>
        <taxon>Bacillota</taxon>
        <taxon>Bacilli</taxon>
        <taxon>Lactobacillales</taxon>
        <taxon>Lactobacillaceae</taxon>
        <taxon>Bombilactobacillus</taxon>
    </lineage>
</organism>
<dbReference type="PANTHER" id="PTHR10695:SF46">
    <property type="entry name" value="BIFUNCTIONAL COENZYME A SYNTHASE-RELATED"/>
    <property type="match status" value="1"/>
</dbReference>
<sequence length="199" mass="22112">MGIAVGITGGIASGKSTVAQIIAQEGFSVLSADQIAREVVAPQTVGWQRLRTTFGQQFFDSQGNLLRSELGTYVFENSQALKKLNEITQPLIRQRIQEIIVQARSGLQPLFLEIPLLFEQSYQGLLDQIIVVEVTPAVQIQRLRQRDRLSSTAAQAKIAAQWSNAQRRAQASYIITNNGNYAMLSKQVIQILNQLNDEE</sequence>
<name>A0A850R3E9_9LACO</name>
<evidence type="ECO:0000313" key="5">
    <source>
        <dbReference type="EMBL" id="NVY96890.1"/>
    </source>
</evidence>
<comment type="subcellular location">
    <subcellularLocation>
        <location evidence="3">Cytoplasm</location>
    </subcellularLocation>
</comment>
<keyword evidence="3 5" id="KW-0808">Transferase</keyword>
<keyword evidence="6" id="KW-1185">Reference proteome</keyword>
<gene>
    <name evidence="3" type="primary">coaE</name>
    <name evidence="5" type="ORF">HU830_06970</name>
</gene>
<dbReference type="NCBIfam" id="TIGR00152">
    <property type="entry name" value="dephospho-CoA kinase"/>
    <property type="match status" value="1"/>
</dbReference>
<comment type="function">
    <text evidence="3">Catalyzes the phosphorylation of the 3'-hydroxyl group of dephosphocoenzyme A to form coenzyme A.</text>
</comment>
<keyword evidence="3" id="KW-0963">Cytoplasm</keyword>
<feature type="binding site" evidence="3">
    <location>
        <begin position="12"/>
        <end position="17"/>
    </location>
    <ligand>
        <name>ATP</name>
        <dbReference type="ChEBI" id="CHEBI:30616"/>
    </ligand>
</feature>
<dbReference type="PANTHER" id="PTHR10695">
    <property type="entry name" value="DEPHOSPHO-COA KINASE-RELATED"/>
    <property type="match status" value="1"/>
</dbReference>
<dbReference type="GO" id="GO:0005737">
    <property type="term" value="C:cytoplasm"/>
    <property type="evidence" value="ECO:0007669"/>
    <property type="project" value="UniProtKB-SubCell"/>
</dbReference>
<dbReference type="UniPathway" id="UPA00241">
    <property type="reaction ID" value="UER00356"/>
</dbReference>
<reference evidence="5 6" key="1">
    <citation type="submission" date="2020-06" db="EMBL/GenBank/DDBJ databases">
        <authorList>
            <person name="Kang J."/>
        </authorList>
    </citation>
    <scope>NUCLEOTIDE SEQUENCE [LARGE SCALE GENOMIC DNA]</scope>
    <source>
        <strain evidence="5 6">DCY120</strain>
    </source>
</reference>
<evidence type="ECO:0000313" key="6">
    <source>
        <dbReference type="Proteomes" id="UP000563523"/>
    </source>
</evidence>
<comment type="caution">
    <text evidence="5">The sequence shown here is derived from an EMBL/GenBank/DDBJ whole genome shotgun (WGS) entry which is preliminary data.</text>
</comment>
<evidence type="ECO:0000256" key="1">
    <source>
        <dbReference type="ARBA" id="ARBA00022741"/>
    </source>
</evidence>
<dbReference type="GO" id="GO:0004140">
    <property type="term" value="F:dephospho-CoA kinase activity"/>
    <property type="evidence" value="ECO:0007669"/>
    <property type="project" value="UniProtKB-UniRule"/>
</dbReference>
<dbReference type="HAMAP" id="MF_00376">
    <property type="entry name" value="Dephospho_CoA_kinase"/>
    <property type="match status" value="1"/>
</dbReference>
<comment type="similarity">
    <text evidence="3">Belongs to the CoaE family.</text>
</comment>
<keyword evidence="1 3" id="KW-0547">Nucleotide-binding</keyword>
<accession>A0A850R3E9</accession>
<dbReference type="Proteomes" id="UP000563523">
    <property type="component" value="Unassembled WGS sequence"/>
</dbReference>
<proteinExistence type="inferred from homology"/>